<evidence type="ECO:0000256" key="9">
    <source>
        <dbReference type="ARBA" id="ARBA00023204"/>
    </source>
</evidence>
<evidence type="ECO:0000256" key="11">
    <source>
        <dbReference type="ARBA" id="ARBA00034617"/>
    </source>
</evidence>
<dbReference type="InterPro" id="IPR027417">
    <property type="entry name" value="P-loop_NTPase"/>
</dbReference>
<dbReference type="PROSITE" id="PS51217">
    <property type="entry name" value="UVRD_HELICASE_CTER"/>
    <property type="match status" value="1"/>
</dbReference>
<evidence type="ECO:0000313" key="19">
    <source>
        <dbReference type="Proteomes" id="UP000316612"/>
    </source>
</evidence>
<keyword evidence="7 14" id="KW-0067">ATP-binding</keyword>
<proteinExistence type="inferred from homology"/>
<reference evidence="18 19" key="1">
    <citation type="submission" date="2019-06" db="EMBL/GenBank/DDBJ databases">
        <title>Whole genome shotgun sequence of Glutamicibacter uratoxydans NBRC 15515.</title>
        <authorList>
            <person name="Hosoyama A."/>
            <person name="Uohara A."/>
            <person name="Ohji S."/>
            <person name="Ichikawa N."/>
        </authorList>
    </citation>
    <scope>NUCLEOTIDE SEQUENCE [LARGE SCALE GENOMIC DNA]</scope>
    <source>
        <strain evidence="18 19">NBRC 15515</strain>
    </source>
</reference>
<keyword evidence="3 14" id="KW-0547">Nucleotide-binding</keyword>
<dbReference type="Gene3D" id="1.10.486.10">
    <property type="entry name" value="PCRA, domain 4"/>
    <property type="match status" value="2"/>
</dbReference>
<dbReference type="SUPFAM" id="SSF52540">
    <property type="entry name" value="P-loop containing nucleoside triphosphate hydrolases"/>
    <property type="match status" value="1"/>
</dbReference>
<dbReference type="CDD" id="cd17932">
    <property type="entry name" value="DEXQc_UvrD"/>
    <property type="match status" value="1"/>
</dbReference>
<dbReference type="Proteomes" id="UP000316612">
    <property type="component" value="Unassembled WGS sequence"/>
</dbReference>
<dbReference type="EMBL" id="BJNY01000025">
    <property type="protein sequence ID" value="GED07728.1"/>
    <property type="molecule type" value="Genomic_DNA"/>
</dbReference>
<dbReference type="InterPro" id="IPR002121">
    <property type="entry name" value="HRDC_dom"/>
</dbReference>
<dbReference type="InterPro" id="IPR014016">
    <property type="entry name" value="UvrD-like_ATP-bd"/>
</dbReference>
<dbReference type="InterPro" id="IPR044876">
    <property type="entry name" value="HRDC_dom_sf"/>
</dbReference>
<evidence type="ECO:0000256" key="13">
    <source>
        <dbReference type="ARBA" id="ARBA00048988"/>
    </source>
</evidence>
<keyword evidence="5 14" id="KW-0378">Hydrolase</keyword>
<dbReference type="InterPro" id="IPR000212">
    <property type="entry name" value="DNA_helicase_UvrD/REP"/>
</dbReference>
<comment type="cofactor">
    <cofactor evidence="1">
        <name>Mg(2+)</name>
        <dbReference type="ChEBI" id="CHEBI:18420"/>
    </cofactor>
</comment>
<feature type="domain" description="UvrD-like helicase C-terminal" evidence="17">
    <location>
        <begin position="295"/>
        <end position="557"/>
    </location>
</feature>
<keyword evidence="10" id="KW-0413">Isomerase</keyword>
<dbReference type="EC" id="5.6.2.4" evidence="12"/>
<dbReference type="GO" id="GO:0000725">
    <property type="term" value="P:recombinational repair"/>
    <property type="evidence" value="ECO:0007669"/>
    <property type="project" value="TreeGrafter"/>
</dbReference>
<evidence type="ECO:0000259" key="16">
    <source>
        <dbReference type="PROSITE" id="PS51198"/>
    </source>
</evidence>
<feature type="domain" description="HRDC" evidence="15">
    <location>
        <begin position="633"/>
        <end position="708"/>
    </location>
</feature>
<keyword evidence="8" id="KW-0238">DNA-binding</keyword>
<evidence type="ECO:0000313" key="18">
    <source>
        <dbReference type="EMBL" id="GED07728.1"/>
    </source>
</evidence>
<evidence type="ECO:0000256" key="6">
    <source>
        <dbReference type="ARBA" id="ARBA00022806"/>
    </source>
</evidence>
<dbReference type="GO" id="GO:0005524">
    <property type="term" value="F:ATP binding"/>
    <property type="evidence" value="ECO:0007669"/>
    <property type="project" value="UniProtKB-UniRule"/>
</dbReference>
<evidence type="ECO:0000259" key="15">
    <source>
        <dbReference type="PROSITE" id="PS50967"/>
    </source>
</evidence>
<evidence type="ECO:0000256" key="4">
    <source>
        <dbReference type="ARBA" id="ARBA00022763"/>
    </source>
</evidence>
<dbReference type="GO" id="GO:0033202">
    <property type="term" value="C:DNA helicase complex"/>
    <property type="evidence" value="ECO:0007669"/>
    <property type="project" value="TreeGrafter"/>
</dbReference>
<evidence type="ECO:0000259" key="17">
    <source>
        <dbReference type="PROSITE" id="PS51217"/>
    </source>
</evidence>
<dbReference type="PANTHER" id="PTHR11070:SF69">
    <property type="entry name" value="ATP-DEPENDENT DNA HELICASE UVRD2"/>
    <property type="match status" value="1"/>
</dbReference>
<keyword evidence="4" id="KW-0227">DNA damage</keyword>
<dbReference type="SMART" id="SM00341">
    <property type="entry name" value="HRDC"/>
    <property type="match status" value="1"/>
</dbReference>
<dbReference type="Pfam" id="PF13361">
    <property type="entry name" value="UvrD_C"/>
    <property type="match status" value="2"/>
</dbReference>
<name>A0A4Y4DWG9_GLUUR</name>
<comment type="similarity">
    <text evidence="2">Belongs to the helicase family. UvrD subfamily.</text>
</comment>
<dbReference type="FunFam" id="3.40.50.300:FF:001181">
    <property type="entry name" value="DNA helicase"/>
    <property type="match status" value="1"/>
</dbReference>
<sequence length="708" mass="78017">MSQIANTPVNDLLSGLDAEQRQAAETLRGPLCILAGAGTGKTRAITHRIAHGVHSGIYNPTSVLALTFTTRAASEMRTRLRQLGAAGVQARTFHAAALRQLQYFWPQAVGGALPNLVEHKAPIIAEAARRLRISSDRAMVRDLAAEVEWAKVSMHSPESYAKIVESREMPNGLAPVSMARIFQTYEELKDDRNVIDFEDVLLLTSAILEEDEKVAASVRAQYRHFVVDEYQDVSPLQQRLLDLWLGSRDELCVVGDASQTIYSFTGAKPDYLLNFATRFPQAKVVKLVRDYRSTPEIVSLANKVLATRRIETSVPDRFVTWPEPLELIAQRDHGPSPEFFEGTDDENEAEEVAQRIKQLINQGQDISEIAVLYRTNGQSQAFEQALTAHSIAYVMRGAERFFSRREVKEGMLALRAALGVSAQEENVSQLVRDVLSSHGYSANAPSGGTGAVRQRWESLSALVRLADELVAGKAAQGEQCTLHDIVRELEERAAIQHAPTLDGVTLASFHAAKGLEWDVVFLAGLSDGLVPITYAKDQAGYDEERRLLYVGITRARVRLYLSWSLARTPGGRAHRFPSRFLDGIKSAGQVSSRPQSPVKRREQKLTPAVCGTCGSFLTSAKERKLKRCASCPAAYDEALFESLRAWRSEVAKANSIPAFVIFTDATLMSIAEHRPTSEQALGKISGVGRSKLERYGQAVLELLAEHSG</sequence>
<dbReference type="AlphaFoldDB" id="A0A4Y4DWG9"/>
<evidence type="ECO:0000256" key="3">
    <source>
        <dbReference type="ARBA" id="ARBA00022741"/>
    </source>
</evidence>
<dbReference type="RefSeq" id="WP_141367140.1">
    <property type="nucleotide sequence ID" value="NZ_BAAAJL010000010.1"/>
</dbReference>
<feature type="domain" description="UvrD-like helicase ATP-binding" evidence="16">
    <location>
        <begin position="14"/>
        <end position="294"/>
    </location>
</feature>
<dbReference type="InterPro" id="IPR013986">
    <property type="entry name" value="DExx_box_DNA_helicase_dom_sf"/>
</dbReference>
<organism evidence="18 19">
    <name type="scientific">Glutamicibacter uratoxydans</name>
    <name type="common">Arthrobacter uratoxydans</name>
    <dbReference type="NCBI Taxonomy" id="43667"/>
    <lineage>
        <taxon>Bacteria</taxon>
        <taxon>Bacillati</taxon>
        <taxon>Actinomycetota</taxon>
        <taxon>Actinomycetes</taxon>
        <taxon>Micrococcales</taxon>
        <taxon>Micrococcaceae</taxon>
        <taxon>Glutamicibacter</taxon>
    </lineage>
</organism>
<protein>
    <recommendedName>
        <fullName evidence="12">DNA 3'-5' helicase</fullName>
        <ecNumber evidence="12">5.6.2.4</ecNumber>
    </recommendedName>
</protein>
<feature type="binding site" evidence="14">
    <location>
        <begin position="35"/>
        <end position="42"/>
    </location>
    <ligand>
        <name>ATP</name>
        <dbReference type="ChEBI" id="CHEBI:30616"/>
    </ligand>
</feature>
<evidence type="ECO:0000256" key="14">
    <source>
        <dbReference type="PROSITE-ProRule" id="PRU00560"/>
    </source>
</evidence>
<evidence type="ECO:0000256" key="8">
    <source>
        <dbReference type="ARBA" id="ARBA00023125"/>
    </source>
</evidence>
<dbReference type="Pfam" id="PF00580">
    <property type="entry name" value="UvrD-helicase"/>
    <property type="match status" value="1"/>
</dbReference>
<dbReference type="GO" id="GO:0005829">
    <property type="term" value="C:cytosol"/>
    <property type="evidence" value="ECO:0007669"/>
    <property type="project" value="TreeGrafter"/>
</dbReference>
<keyword evidence="19" id="KW-1185">Reference proteome</keyword>
<dbReference type="InterPro" id="IPR014017">
    <property type="entry name" value="DNA_helicase_UvrD-like_C"/>
</dbReference>
<dbReference type="OrthoDB" id="4812256at2"/>
<comment type="catalytic activity">
    <reaction evidence="11">
        <text>Couples ATP hydrolysis with the unwinding of duplex DNA by translocating in the 3'-5' direction.</text>
        <dbReference type="EC" id="5.6.2.4"/>
    </reaction>
</comment>
<comment type="caution">
    <text evidence="18">The sequence shown here is derived from an EMBL/GenBank/DDBJ whole genome shotgun (WGS) entry which is preliminary data.</text>
</comment>
<evidence type="ECO:0000256" key="12">
    <source>
        <dbReference type="ARBA" id="ARBA00034808"/>
    </source>
</evidence>
<keyword evidence="9" id="KW-0234">DNA repair</keyword>
<evidence type="ECO:0000256" key="10">
    <source>
        <dbReference type="ARBA" id="ARBA00023235"/>
    </source>
</evidence>
<dbReference type="Pfam" id="PF00570">
    <property type="entry name" value="HRDC"/>
    <property type="match status" value="1"/>
</dbReference>
<dbReference type="CDD" id="cd18807">
    <property type="entry name" value="SF1_C_UvrD"/>
    <property type="match status" value="1"/>
</dbReference>
<dbReference type="GO" id="GO:0043138">
    <property type="term" value="F:3'-5' DNA helicase activity"/>
    <property type="evidence" value="ECO:0007669"/>
    <property type="project" value="UniProtKB-EC"/>
</dbReference>
<dbReference type="GO" id="GO:0003677">
    <property type="term" value="F:DNA binding"/>
    <property type="evidence" value="ECO:0007669"/>
    <property type="project" value="UniProtKB-KW"/>
</dbReference>
<accession>A0A4Y4DWG9</accession>
<gene>
    <name evidence="18" type="ORF">AUR04nite_32600</name>
</gene>
<dbReference type="SUPFAM" id="SSF47819">
    <property type="entry name" value="HRDC-like"/>
    <property type="match status" value="1"/>
</dbReference>
<keyword evidence="6 14" id="KW-0347">Helicase</keyword>
<evidence type="ECO:0000256" key="5">
    <source>
        <dbReference type="ARBA" id="ARBA00022801"/>
    </source>
</evidence>
<dbReference type="Gene3D" id="3.40.50.300">
    <property type="entry name" value="P-loop containing nucleotide triphosphate hydrolases"/>
    <property type="match status" value="3"/>
</dbReference>
<dbReference type="PANTHER" id="PTHR11070">
    <property type="entry name" value="UVRD / RECB / PCRA DNA HELICASE FAMILY MEMBER"/>
    <property type="match status" value="1"/>
</dbReference>
<dbReference type="Gene3D" id="1.10.10.160">
    <property type="match status" value="1"/>
</dbReference>
<dbReference type="PROSITE" id="PS51198">
    <property type="entry name" value="UVRD_HELICASE_ATP_BIND"/>
    <property type="match status" value="1"/>
</dbReference>
<evidence type="ECO:0000256" key="2">
    <source>
        <dbReference type="ARBA" id="ARBA00009922"/>
    </source>
</evidence>
<dbReference type="GO" id="GO:0016887">
    <property type="term" value="F:ATP hydrolysis activity"/>
    <property type="evidence" value="ECO:0007669"/>
    <property type="project" value="RHEA"/>
</dbReference>
<dbReference type="FunFam" id="1.10.150.80:FF:000002">
    <property type="entry name" value="ATP-dependent DNA helicase RecQ"/>
    <property type="match status" value="1"/>
</dbReference>
<comment type="catalytic activity">
    <reaction evidence="13">
        <text>ATP + H2O = ADP + phosphate + H(+)</text>
        <dbReference type="Rhea" id="RHEA:13065"/>
        <dbReference type="ChEBI" id="CHEBI:15377"/>
        <dbReference type="ChEBI" id="CHEBI:15378"/>
        <dbReference type="ChEBI" id="CHEBI:30616"/>
        <dbReference type="ChEBI" id="CHEBI:43474"/>
        <dbReference type="ChEBI" id="CHEBI:456216"/>
        <dbReference type="EC" id="5.6.2.4"/>
    </reaction>
</comment>
<dbReference type="Gene3D" id="1.10.150.80">
    <property type="entry name" value="HRDC domain"/>
    <property type="match status" value="1"/>
</dbReference>
<evidence type="ECO:0000256" key="7">
    <source>
        <dbReference type="ARBA" id="ARBA00022840"/>
    </source>
</evidence>
<evidence type="ECO:0000256" key="1">
    <source>
        <dbReference type="ARBA" id="ARBA00001946"/>
    </source>
</evidence>
<dbReference type="PROSITE" id="PS50967">
    <property type="entry name" value="HRDC"/>
    <property type="match status" value="1"/>
</dbReference>
<dbReference type="InterPro" id="IPR010997">
    <property type="entry name" value="HRDC-like_sf"/>
</dbReference>